<keyword evidence="2" id="KW-1003">Cell membrane</keyword>
<dbReference type="InterPro" id="IPR050189">
    <property type="entry name" value="MFS_Efflux_Transporters"/>
</dbReference>
<dbReference type="PANTHER" id="PTHR43124:SF3">
    <property type="entry name" value="CHLORAMPHENICOL EFFLUX PUMP RV0191"/>
    <property type="match status" value="1"/>
</dbReference>
<feature type="transmembrane region" description="Helical" evidence="6">
    <location>
        <begin position="195"/>
        <end position="217"/>
    </location>
</feature>
<keyword evidence="3 6" id="KW-0812">Transmembrane</keyword>
<evidence type="ECO:0000313" key="8">
    <source>
        <dbReference type="EMBL" id="BES80882.1"/>
    </source>
</evidence>
<evidence type="ECO:0000256" key="1">
    <source>
        <dbReference type="ARBA" id="ARBA00004651"/>
    </source>
</evidence>
<evidence type="ECO:0000256" key="5">
    <source>
        <dbReference type="ARBA" id="ARBA00023136"/>
    </source>
</evidence>
<evidence type="ECO:0000256" key="4">
    <source>
        <dbReference type="ARBA" id="ARBA00022989"/>
    </source>
</evidence>
<comment type="subcellular location">
    <subcellularLocation>
        <location evidence="1">Cell membrane</location>
        <topology evidence="1">Multi-pass membrane protein</topology>
    </subcellularLocation>
</comment>
<proteinExistence type="predicted"/>
<evidence type="ECO:0000256" key="6">
    <source>
        <dbReference type="SAM" id="Phobius"/>
    </source>
</evidence>
<feature type="transmembrane region" description="Helical" evidence="6">
    <location>
        <begin position="152"/>
        <end position="174"/>
    </location>
</feature>
<accession>A0ABM8IXJ4</accession>
<evidence type="ECO:0000256" key="3">
    <source>
        <dbReference type="ARBA" id="ARBA00022692"/>
    </source>
</evidence>
<name>A0ABM8IXJ4_9CREN</name>
<dbReference type="GeneID" id="89288484"/>
<sequence>MPLLAMNTLYTGLCGMWIMFFPLYASQSLDLSKTTLGLLYTASEAGMLAGTLAGGVLADRLGRKKAMMAGLSASALALAAMLLPGRVPVYAGFPTYFLAVGLASPAMHALALESSPRRMQGTLYMLAVRVAPSLPPLVTLPLAGYLYEQGMYSLLVAVGVASLVLQLLLATALTETSGAGAGGLRPVLRGIGDRWLLLLVAAYGLDALTSSGLEWYIPAYMEEAGFTAVEYGAAMGAASLDPALPFAARALLLPASAVLLYIASRRPG</sequence>
<dbReference type="SUPFAM" id="SSF103473">
    <property type="entry name" value="MFS general substrate transporter"/>
    <property type="match status" value="1"/>
</dbReference>
<feature type="transmembrane region" description="Helical" evidence="6">
    <location>
        <begin position="7"/>
        <end position="25"/>
    </location>
</feature>
<feature type="transmembrane region" description="Helical" evidence="6">
    <location>
        <begin position="243"/>
        <end position="263"/>
    </location>
</feature>
<dbReference type="InterPro" id="IPR011701">
    <property type="entry name" value="MFS"/>
</dbReference>
<dbReference type="PROSITE" id="PS50850">
    <property type="entry name" value="MFS"/>
    <property type="match status" value="1"/>
</dbReference>
<dbReference type="PROSITE" id="PS00216">
    <property type="entry name" value="SUGAR_TRANSPORT_1"/>
    <property type="match status" value="1"/>
</dbReference>
<organism evidence="8 9">
    <name type="scientific">Pyrodictium abyssi</name>
    <dbReference type="NCBI Taxonomy" id="54256"/>
    <lineage>
        <taxon>Archaea</taxon>
        <taxon>Thermoproteota</taxon>
        <taxon>Thermoprotei</taxon>
        <taxon>Desulfurococcales</taxon>
        <taxon>Pyrodictiaceae</taxon>
        <taxon>Pyrodictium</taxon>
    </lineage>
</organism>
<dbReference type="Proteomes" id="UP001341135">
    <property type="component" value="Chromosome"/>
</dbReference>
<dbReference type="Gene3D" id="1.20.1250.20">
    <property type="entry name" value="MFS general substrate transporter like domains"/>
    <property type="match status" value="1"/>
</dbReference>
<evidence type="ECO:0000259" key="7">
    <source>
        <dbReference type="PROSITE" id="PS50850"/>
    </source>
</evidence>
<dbReference type="InterPro" id="IPR036259">
    <property type="entry name" value="MFS_trans_sf"/>
</dbReference>
<feature type="transmembrane region" description="Helical" evidence="6">
    <location>
        <begin position="37"/>
        <end position="58"/>
    </location>
</feature>
<feature type="transmembrane region" description="Helical" evidence="6">
    <location>
        <begin position="89"/>
        <end position="111"/>
    </location>
</feature>
<feature type="transmembrane region" description="Helical" evidence="6">
    <location>
        <begin position="123"/>
        <end position="146"/>
    </location>
</feature>
<reference evidence="8 9" key="1">
    <citation type="submission" date="2023-09" db="EMBL/GenBank/DDBJ databases">
        <title>Pyrofollis japonicus gen. nov. sp. nov., a novel member of the family Pyrodictiaceae isolated from the Iheya North hydrothermal field.</title>
        <authorList>
            <person name="Miyazaki U."/>
            <person name="Sanari M."/>
            <person name="Tame A."/>
            <person name="Kitajima M."/>
            <person name="Okamoto A."/>
            <person name="Sawayama S."/>
            <person name="Miyazaki J."/>
            <person name="Takai K."/>
            <person name="Nakagawa S."/>
        </authorList>
    </citation>
    <scope>NUCLEOTIDE SEQUENCE [LARGE SCALE GENOMIC DNA]</scope>
    <source>
        <strain evidence="8 9">AV2</strain>
    </source>
</reference>
<protein>
    <recommendedName>
        <fullName evidence="7">Major facilitator superfamily (MFS) profile domain-containing protein</fullName>
    </recommendedName>
</protein>
<keyword evidence="5 6" id="KW-0472">Membrane</keyword>
<keyword evidence="9" id="KW-1185">Reference proteome</keyword>
<dbReference type="Pfam" id="PF07690">
    <property type="entry name" value="MFS_1"/>
    <property type="match status" value="1"/>
</dbReference>
<dbReference type="InterPro" id="IPR005829">
    <property type="entry name" value="Sugar_transporter_CS"/>
</dbReference>
<feature type="transmembrane region" description="Helical" evidence="6">
    <location>
        <begin position="65"/>
        <end position="83"/>
    </location>
</feature>
<keyword evidence="4 6" id="KW-1133">Transmembrane helix</keyword>
<dbReference type="InterPro" id="IPR020846">
    <property type="entry name" value="MFS_dom"/>
</dbReference>
<feature type="domain" description="Major facilitator superfamily (MFS) profile" evidence="7">
    <location>
        <begin position="1"/>
        <end position="177"/>
    </location>
</feature>
<dbReference type="PANTHER" id="PTHR43124">
    <property type="entry name" value="PURINE EFFLUX PUMP PBUE"/>
    <property type="match status" value="1"/>
</dbReference>
<evidence type="ECO:0000313" key="9">
    <source>
        <dbReference type="Proteomes" id="UP001341135"/>
    </source>
</evidence>
<dbReference type="RefSeq" id="WP_338251501.1">
    <property type="nucleotide sequence ID" value="NZ_AP028907.1"/>
</dbReference>
<gene>
    <name evidence="8" type="ORF">PABY_04490</name>
</gene>
<dbReference type="EMBL" id="AP028907">
    <property type="protein sequence ID" value="BES80882.1"/>
    <property type="molecule type" value="Genomic_DNA"/>
</dbReference>
<evidence type="ECO:0000256" key="2">
    <source>
        <dbReference type="ARBA" id="ARBA00022475"/>
    </source>
</evidence>